<comment type="caution">
    <text evidence="1">The sequence shown here is derived from an EMBL/GenBank/DDBJ whole genome shotgun (WGS) entry which is preliminary data.</text>
</comment>
<dbReference type="RefSeq" id="WP_107001586.1">
    <property type="nucleotide sequence ID" value="NZ_DBFCBK010000025.1"/>
</dbReference>
<dbReference type="AlphaFoldDB" id="A0A2T3FLK6"/>
<evidence type="ECO:0000313" key="1">
    <source>
        <dbReference type="EMBL" id="PST36161.1"/>
    </source>
</evidence>
<accession>A0A2T3FLK6</accession>
<reference evidence="1 2" key="1">
    <citation type="submission" date="2018-03" db="EMBL/GenBank/DDBJ databases">
        <title>Lachnoclostridium SNUG30386 gen.nov., sp.nov., isolated from human faeces.</title>
        <authorList>
            <person name="Seo B."/>
            <person name="Jeon K."/>
            <person name="Ko G."/>
        </authorList>
    </citation>
    <scope>NUCLEOTIDE SEQUENCE [LARGE SCALE GENOMIC DNA]</scope>
    <source>
        <strain evidence="1 2">SNUG30386</strain>
    </source>
</reference>
<protein>
    <recommendedName>
        <fullName evidence="3">Lipoprotein</fullName>
    </recommendedName>
</protein>
<evidence type="ECO:0000313" key="2">
    <source>
        <dbReference type="Proteomes" id="UP000241048"/>
    </source>
</evidence>
<sequence>MKKRGFLLAACTVGVMLSGCGSRETAFSPSESCVYVAKDGALSSALVEQTGGISVDENELKQYLETAVIHFNEEKGAGALAQNQKNAERLPAALKSVKAGKDTVTAIFDYASFEDLKAFGETNDNEDTSNSLTALEAKPLSEAIADGWFSEGELVKADGSEAGTDTVQNEKSGMAVRSEGGATLMVGGKVLYRSSNTELKDDSTVSLPETGTAYVIFKR</sequence>
<organism evidence="1 2">
    <name type="scientific">Clostridium fessum</name>
    <dbReference type="NCBI Taxonomy" id="2126740"/>
    <lineage>
        <taxon>Bacteria</taxon>
        <taxon>Bacillati</taxon>
        <taxon>Bacillota</taxon>
        <taxon>Clostridia</taxon>
        <taxon>Eubacteriales</taxon>
        <taxon>Clostridiaceae</taxon>
        <taxon>Clostridium</taxon>
    </lineage>
</organism>
<keyword evidence="2" id="KW-1185">Reference proteome</keyword>
<gene>
    <name evidence="1" type="ORF">C7U56_13075</name>
</gene>
<evidence type="ECO:0008006" key="3">
    <source>
        <dbReference type="Google" id="ProtNLM"/>
    </source>
</evidence>
<dbReference type="PROSITE" id="PS51257">
    <property type="entry name" value="PROKAR_LIPOPROTEIN"/>
    <property type="match status" value="1"/>
</dbReference>
<name>A0A2T3FLK6_9CLOT</name>
<dbReference type="Proteomes" id="UP000241048">
    <property type="component" value="Unassembled WGS sequence"/>
</dbReference>
<dbReference type="GeneID" id="79841257"/>
<proteinExistence type="predicted"/>
<dbReference type="EMBL" id="PYLO01000005">
    <property type="protein sequence ID" value="PST36161.1"/>
    <property type="molecule type" value="Genomic_DNA"/>
</dbReference>